<dbReference type="Pfam" id="PF02738">
    <property type="entry name" value="MoCoBD_1"/>
    <property type="match status" value="1"/>
</dbReference>
<gene>
    <name evidence="3" type="ORF">LPB140_04065</name>
</gene>
<dbReference type="PANTHER" id="PTHR47495">
    <property type="entry name" value="ALDEHYDE DEHYDROGENASE"/>
    <property type="match status" value="1"/>
</dbReference>
<evidence type="ECO:0000259" key="2">
    <source>
        <dbReference type="SMART" id="SM01008"/>
    </source>
</evidence>
<dbReference type="KEGG" id="sphl:LPB140_04065"/>
<dbReference type="AlphaFoldDB" id="A0A1L3JEN9"/>
<dbReference type="InterPro" id="IPR012368">
    <property type="entry name" value="OxRdtase_Mopterin-bd_su_IorB"/>
</dbReference>
<protein>
    <recommendedName>
        <fullName evidence="2">Aldehyde oxidase/xanthine dehydrogenase a/b hammerhead domain-containing protein</fullName>
    </recommendedName>
</protein>
<dbReference type="Gene3D" id="3.90.1170.50">
    <property type="entry name" value="Aldehyde oxidase/xanthine dehydrogenase, a/b hammerhead"/>
    <property type="match status" value="1"/>
</dbReference>
<dbReference type="PIRSF" id="PIRSF036389">
    <property type="entry name" value="IOR_B"/>
    <property type="match status" value="1"/>
</dbReference>
<name>A0A1L3JEN9_9SPHN</name>
<feature type="domain" description="Aldehyde oxidase/xanthine dehydrogenase a/b hammerhead" evidence="2">
    <location>
        <begin position="242"/>
        <end position="320"/>
    </location>
</feature>
<dbReference type="Proteomes" id="UP000242561">
    <property type="component" value="Chromosome"/>
</dbReference>
<sequence>MITRRKLLVGGGIGAGLILGWGIWPRKYMPNLPLAEGEVLFNNWLKIGKDGQVTIAIAQSEMGQGVYTQMAQILAGELGADWRTIAVQPISGNPEFSNMRVAKKWASALLPPSTVQDPNLVDDIDEDGPMINAMAQLAKRGSFIVTAESSSIQQFEMPLRMAGAAARVMLAQVAADKWKIDWESCEVEGGFVIYEKKKLSFGELAEAAAQLDPPSPVPLRASPINEISGQMVERLDLPSKVDGSANFAGDIRLPGMVYAAVRAGPIGNSRLKSFNKKGAAKISGLLKTISTNNFLAVVARNSWAANSALDALAPVFESKGRLADNAHIQKALDKAMSKKPGDDGGWQYYAKGKIADVFAKEAGTRIIAAEYQISPALHAALEPRSATAHFVDGKLHLWIASQAIENARELAAKAIGISTKNVVIYPMLAGGSFGRNLDNRIAAQIAIIAHEISVPVQLTWSRVEDIIRDYPRTPAKAQMRGALDKDGLVRGLTARIAVPAAARQQIRHLVYDNDYAQMMEDQNHFDPLSMEGMISPYKIDNMAIDHFPACVHVPTGNWRGNSHNIACFVNESFVDEMAHAAGVEPLSFRMQMMEGQLRLAKCLTEVAKIAGWDGGISADGGTASGTPAGGGSGMGIACHHMHGSYIALVVKATRGERGVEVDSVSAMVDCGRLIHPEIARQQIEGGIVFGLAQAIGGSTDYSEGLPDVRRLRELNLPLLRNIPEIQVEFVRSEEDPGGVGELATPVVAPAIANALFSASGLRLRDLPLLSTGF</sequence>
<evidence type="ECO:0000313" key="3">
    <source>
        <dbReference type="EMBL" id="APG63559.1"/>
    </source>
</evidence>
<reference evidence="3 4" key="1">
    <citation type="submission" date="2016-11" db="EMBL/GenBank/DDBJ databases">
        <title>Sphingorhabdus sp. LPB0140, isolated from marine environment.</title>
        <authorList>
            <person name="Kim E."/>
            <person name="Yi H."/>
        </authorList>
    </citation>
    <scope>NUCLEOTIDE SEQUENCE [LARGE SCALE GENOMIC DNA]</scope>
    <source>
        <strain evidence="3 4">LPB0140</strain>
    </source>
</reference>
<dbReference type="GO" id="GO:0016491">
    <property type="term" value="F:oxidoreductase activity"/>
    <property type="evidence" value="ECO:0007669"/>
    <property type="project" value="InterPro"/>
</dbReference>
<proteinExistence type="predicted"/>
<dbReference type="Gene3D" id="3.30.365.10">
    <property type="entry name" value="Aldehyde oxidase/xanthine dehydrogenase, molybdopterin binding domain"/>
    <property type="match status" value="4"/>
</dbReference>
<evidence type="ECO:0000313" key="4">
    <source>
        <dbReference type="Proteomes" id="UP000242561"/>
    </source>
</evidence>
<dbReference type="SUPFAM" id="SSF56003">
    <property type="entry name" value="Molybdenum cofactor-binding domain"/>
    <property type="match status" value="2"/>
</dbReference>
<dbReference type="InterPro" id="IPR046867">
    <property type="entry name" value="AldOxase/xan_DH_MoCoBD2"/>
</dbReference>
<dbReference type="PANTHER" id="PTHR47495:SF2">
    <property type="entry name" value="ALDEHYDE DEHYDROGENASE"/>
    <property type="match status" value="1"/>
</dbReference>
<keyword evidence="1" id="KW-0812">Transmembrane</keyword>
<dbReference type="InterPro" id="IPR000674">
    <property type="entry name" value="Ald_Oxase/Xan_DH_a/b"/>
</dbReference>
<keyword evidence="1" id="KW-1133">Transmembrane helix</keyword>
<dbReference type="InterPro" id="IPR037165">
    <property type="entry name" value="AldOxase/xan_DH_Mopterin-bd_sf"/>
</dbReference>
<evidence type="ECO:0000256" key="1">
    <source>
        <dbReference type="SAM" id="Phobius"/>
    </source>
</evidence>
<feature type="transmembrane region" description="Helical" evidence="1">
    <location>
        <begin position="7"/>
        <end position="24"/>
    </location>
</feature>
<dbReference type="STRING" id="1913578.LPB140_04065"/>
<dbReference type="EMBL" id="CP018154">
    <property type="protein sequence ID" value="APG63559.1"/>
    <property type="molecule type" value="Genomic_DNA"/>
</dbReference>
<dbReference type="InterPro" id="IPR008274">
    <property type="entry name" value="AldOxase/xan_DH_MoCoBD1"/>
</dbReference>
<keyword evidence="4" id="KW-1185">Reference proteome</keyword>
<accession>A0A1L3JEN9</accession>
<keyword evidence="1" id="KW-0472">Membrane</keyword>
<dbReference type="InterPro" id="IPR052516">
    <property type="entry name" value="N-heterocyclic_Hydroxylase"/>
</dbReference>
<organism evidence="3 4">
    <name type="scientific">Sphingorhabdus lutea</name>
    <dbReference type="NCBI Taxonomy" id="1913578"/>
    <lineage>
        <taxon>Bacteria</taxon>
        <taxon>Pseudomonadati</taxon>
        <taxon>Pseudomonadota</taxon>
        <taxon>Alphaproteobacteria</taxon>
        <taxon>Sphingomonadales</taxon>
        <taxon>Sphingomonadaceae</taxon>
        <taxon>Sphingorhabdus</taxon>
    </lineage>
</organism>
<dbReference type="SMART" id="SM01008">
    <property type="entry name" value="Ald_Xan_dh_C"/>
    <property type="match status" value="1"/>
</dbReference>
<dbReference type="Pfam" id="PF20256">
    <property type="entry name" value="MoCoBD_2"/>
    <property type="match status" value="2"/>
</dbReference>